<dbReference type="GO" id="GO:0004848">
    <property type="term" value="F:ureidoglycolate hydrolase activity"/>
    <property type="evidence" value="ECO:0007669"/>
    <property type="project" value="InterPro"/>
</dbReference>
<dbReference type="PANTHER" id="PTHR21221">
    <property type="entry name" value="UREIDOGLYCOLATE HYDROLASE"/>
    <property type="match status" value="1"/>
</dbReference>
<feature type="compositionally biased region" description="Gly residues" evidence="5">
    <location>
        <begin position="275"/>
        <end position="285"/>
    </location>
</feature>
<dbReference type="InterPro" id="IPR024060">
    <property type="entry name" value="Ureidoglycolate_lyase_dom_sf"/>
</dbReference>
<dbReference type="InterPro" id="IPR007247">
    <property type="entry name" value="Ureidogly_lyase"/>
</dbReference>
<accession>A0AAN9UYU1</accession>
<feature type="region of interest" description="Disordered" evidence="5">
    <location>
        <begin position="271"/>
        <end position="293"/>
    </location>
</feature>
<evidence type="ECO:0000256" key="5">
    <source>
        <dbReference type="SAM" id="MobiDB-lite"/>
    </source>
</evidence>
<comment type="catalytic activity">
    <reaction evidence="4">
        <text>(S)-ureidoglycolate = urea + glyoxylate</text>
        <dbReference type="Rhea" id="RHEA:11304"/>
        <dbReference type="ChEBI" id="CHEBI:16199"/>
        <dbReference type="ChEBI" id="CHEBI:36655"/>
        <dbReference type="ChEBI" id="CHEBI:57296"/>
        <dbReference type="EC" id="4.3.2.3"/>
    </reaction>
</comment>
<evidence type="ECO:0000256" key="3">
    <source>
        <dbReference type="ARBA" id="ARBA00023239"/>
    </source>
</evidence>
<proteinExistence type="predicted"/>
<dbReference type="Pfam" id="PF04115">
    <property type="entry name" value="Ureidogly_lyase"/>
    <property type="match status" value="1"/>
</dbReference>
<feature type="region of interest" description="Disordered" evidence="5">
    <location>
        <begin position="107"/>
        <end position="136"/>
    </location>
</feature>
<keyword evidence="3" id="KW-0456">Lyase</keyword>
<feature type="compositionally biased region" description="Pro residues" evidence="5">
    <location>
        <begin position="178"/>
        <end position="187"/>
    </location>
</feature>
<evidence type="ECO:0008006" key="8">
    <source>
        <dbReference type="Google" id="ProtNLM"/>
    </source>
</evidence>
<dbReference type="GO" id="GO:0050385">
    <property type="term" value="F:ureidoglycolate lyase activity"/>
    <property type="evidence" value="ECO:0007669"/>
    <property type="project" value="UniProtKB-EC"/>
</dbReference>
<comment type="caution">
    <text evidence="6">The sequence shown here is derived from an EMBL/GenBank/DDBJ whole genome shotgun (WGS) entry which is preliminary data.</text>
</comment>
<evidence type="ECO:0000256" key="4">
    <source>
        <dbReference type="ARBA" id="ARBA00047684"/>
    </source>
</evidence>
<gene>
    <name evidence="6" type="ORF">SLS62_002034</name>
</gene>
<evidence type="ECO:0000313" key="6">
    <source>
        <dbReference type="EMBL" id="KAK7756091.1"/>
    </source>
</evidence>
<dbReference type="EMBL" id="JAKJXP020000009">
    <property type="protein sequence ID" value="KAK7756091.1"/>
    <property type="molecule type" value="Genomic_DNA"/>
</dbReference>
<protein>
    <recommendedName>
        <fullName evidence="8">Ureidoglycolate hydrolase</fullName>
    </recommendedName>
</protein>
<dbReference type="InterPro" id="IPR011051">
    <property type="entry name" value="RmlC_Cupin_sf"/>
</dbReference>
<evidence type="ECO:0000313" key="7">
    <source>
        <dbReference type="Proteomes" id="UP001320420"/>
    </source>
</evidence>
<dbReference type="Gene3D" id="2.60.120.480">
    <property type="entry name" value="Ureidoglycolate hydrolase"/>
    <property type="match status" value="1"/>
</dbReference>
<name>A0AAN9UYU1_9PEZI</name>
<sequence>MIIHTLPTQQSPLPHFLTTAAPLTREAFAPFGAAVCNPAPDRLPHNTAPSAVAATLPCGAKSANQGSAIQYRDLGADVRNLYPGRCSSGAPATPRLTMFVCGARELRRRRPDSEASREEGGASGSSSSGGGSGGDESFFEVKILERHPFTTQTFCPLGVDPSGPRRYLVIVAPSLPLPAPPSAPPPSQGGSSGSEGEDSAALRQGQGGLPDIRNLRAFVATGSQAVTYGAGTWHAPMVALGPAGSAVDFVVTQFANGVDVEDCQEVVLKRDRGGNEGGHGGGGQQGNDVGDDSSGVWIRIVDEVDDNTLSRPTKL</sequence>
<dbReference type="InterPro" id="IPR047233">
    <property type="entry name" value="UAH_cupin"/>
</dbReference>
<dbReference type="GO" id="GO:0006144">
    <property type="term" value="P:purine nucleobase metabolic process"/>
    <property type="evidence" value="ECO:0007669"/>
    <property type="project" value="UniProtKB-KW"/>
</dbReference>
<reference evidence="6 7" key="1">
    <citation type="submission" date="2024-02" db="EMBL/GenBank/DDBJ databases">
        <title>De novo assembly and annotation of 12 fungi associated with fruit tree decline syndrome in Ontario, Canada.</title>
        <authorList>
            <person name="Sulman M."/>
            <person name="Ellouze W."/>
            <person name="Ilyukhin E."/>
        </authorList>
    </citation>
    <scope>NUCLEOTIDE SEQUENCE [LARGE SCALE GENOMIC DNA]</scope>
    <source>
        <strain evidence="6 7">M11/M66-122</strain>
    </source>
</reference>
<dbReference type="CDD" id="cd20298">
    <property type="entry name" value="cupin_UAH"/>
    <property type="match status" value="1"/>
</dbReference>
<dbReference type="SUPFAM" id="SSF51182">
    <property type="entry name" value="RmlC-like cupins"/>
    <property type="match status" value="1"/>
</dbReference>
<evidence type="ECO:0000256" key="1">
    <source>
        <dbReference type="ARBA" id="ARBA00011738"/>
    </source>
</evidence>
<dbReference type="Proteomes" id="UP001320420">
    <property type="component" value="Unassembled WGS sequence"/>
</dbReference>
<feature type="compositionally biased region" description="Gly residues" evidence="5">
    <location>
        <begin position="121"/>
        <end position="134"/>
    </location>
</feature>
<evidence type="ECO:0000256" key="2">
    <source>
        <dbReference type="ARBA" id="ARBA00022631"/>
    </source>
</evidence>
<organism evidence="6 7">
    <name type="scientific">Diatrype stigma</name>
    <dbReference type="NCBI Taxonomy" id="117547"/>
    <lineage>
        <taxon>Eukaryota</taxon>
        <taxon>Fungi</taxon>
        <taxon>Dikarya</taxon>
        <taxon>Ascomycota</taxon>
        <taxon>Pezizomycotina</taxon>
        <taxon>Sordariomycetes</taxon>
        <taxon>Xylariomycetidae</taxon>
        <taxon>Xylariales</taxon>
        <taxon>Diatrypaceae</taxon>
        <taxon>Diatrype</taxon>
    </lineage>
</organism>
<feature type="region of interest" description="Disordered" evidence="5">
    <location>
        <begin position="178"/>
        <end position="207"/>
    </location>
</feature>
<dbReference type="GO" id="GO:0000256">
    <property type="term" value="P:allantoin catabolic process"/>
    <property type="evidence" value="ECO:0007669"/>
    <property type="project" value="InterPro"/>
</dbReference>
<comment type="subunit">
    <text evidence="1">Homodimer.</text>
</comment>
<dbReference type="PANTHER" id="PTHR21221:SF1">
    <property type="entry name" value="UREIDOGLYCOLATE LYASE"/>
    <property type="match status" value="1"/>
</dbReference>
<feature type="compositionally biased region" description="Basic and acidic residues" evidence="5">
    <location>
        <begin position="111"/>
        <end position="120"/>
    </location>
</feature>
<dbReference type="AlphaFoldDB" id="A0AAN9UYU1"/>
<keyword evidence="7" id="KW-1185">Reference proteome</keyword>
<keyword evidence="2" id="KW-0659">Purine metabolism</keyword>